<dbReference type="GO" id="GO:0004760">
    <property type="term" value="F:L-serine-pyruvate transaminase activity"/>
    <property type="evidence" value="ECO:0007669"/>
    <property type="project" value="TreeGrafter"/>
</dbReference>
<feature type="modified residue" description="N6-(pyridoxal phosphate)lysine" evidence="8">
    <location>
        <position position="210"/>
    </location>
</feature>
<evidence type="ECO:0000256" key="2">
    <source>
        <dbReference type="ARBA" id="ARBA00009236"/>
    </source>
</evidence>
<dbReference type="Gene3D" id="3.40.640.10">
    <property type="entry name" value="Type I PLP-dependent aspartate aminotransferase-like (Major domain)"/>
    <property type="match status" value="1"/>
</dbReference>
<dbReference type="OrthoDB" id="7403325at2759"/>
<evidence type="ECO:0000256" key="6">
    <source>
        <dbReference type="PIRNR" id="PIRNR000524"/>
    </source>
</evidence>
<keyword evidence="11" id="KW-1185">Reference proteome</keyword>
<comment type="cofactor">
    <cofactor evidence="1 6 8">
        <name>pyridoxal 5'-phosphate</name>
        <dbReference type="ChEBI" id="CHEBI:597326"/>
    </cofactor>
</comment>
<dbReference type="AlphaFoldDB" id="A0A8K0FZ69"/>
<dbReference type="EC" id="2.6.1.44" evidence="6"/>
<feature type="domain" description="Aminotransferase class V" evidence="9">
    <location>
        <begin position="26"/>
        <end position="372"/>
    </location>
</feature>
<gene>
    <name evidence="10" type="ORF">ILUMI_26336</name>
</gene>
<evidence type="ECO:0000313" key="10">
    <source>
        <dbReference type="EMBL" id="KAF2879809.1"/>
    </source>
</evidence>
<dbReference type="PIRSF" id="PIRSF000524">
    <property type="entry name" value="SPT"/>
    <property type="match status" value="1"/>
</dbReference>
<evidence type="ECO:0000313" key="11">
    <source>
        <dbReference type="Proteomes" id="UP000801492"/>
    </source>
</evidence>
<dbReference type="EMBL" id="VTPC01091068">
    <property type="protein sequence ID" value="KAF2879809.1"/>
    <property type="molecule type" value="Genomic_DNA"/>
</dbReference>
<evidence type="ECO:0000256" key="4">
    <source>
        <dbReference type="ARBA" id="ARBA00022679"/>
    </source>
</evidence>
<organism evidence="10 11">
    <name type="scientific">Ignelater luminosus</name>
    <name type="common">Cucubano</name>
    <name type="synonym">Pyrophorus luminosus</name>
    <dbReference type="NCBI Taxonomy" id="2038154"/>
    <lineage>
        <taxon>Eukaryota</taxon>
        <taxon>Metazoa</taxon>
        <taxon>Ecdysozoa</taxon>
        <taxon>Arthropoda</taxon>
        <taxon>Hexapoda</taxon>
        <taxon>Insecta</taxon>
        <taxon>Pterygota</taxon>
        <taxon>Neoptera</taxon>
        <taxon>Endopterygota</taxon>
        <taxon>Coleoptera</taxon>
        <taxon>Polyphaga</taxon>
        <taxon>Elateriformia</taxon>
        <taxon>Elateroidea</taxon>
        <taxon>Elateridae</taxon>
        <taxon>Agrypninae</taxon>
        <taxon>Pyrophorini</taxon>
        <taxon>Ignelater</taxon>
    </lineage>
</organism>
<dbReference type="GO" id="GO:0005777">
    <property type="term" value="C:peroxisome"/>
    <property type="evidence" value="ECO:0007669"/>
    <property type="project" value="TreeGrafter"/>
</dbReference>
<dbReference type="InterPro" id="IPR024169">
    <property type="entry name" value="SP_NH2Trfase/AEP_transaminase"/>
</dbReference>
<keyword evidence="5 6" id="KW-0663">Pyridoxal phosphate</keyword>
<dbReference type="PANTHER" id="PTHR21152:SF40">
    <property type="entry name" value="ALANINE--GLYOXYLATE AMINOTRANSFERASE"/>
    <property type="match status" value="1"/>
</dbReference>
<name>A0A8K0FZ69_IGNLU</name>
<dbReference type="GO" id="GO:0008453">
    <property type="term" value="F:alanine-glyoxylate transaminase activity"/>
    <property type="evidence" value="ECO:0007669"/>
    <property type="project" value="UniProtKB-EC"/>
</dbReference>
<reference evidence="10" key="1">
    <citation type="submission" date="2019-08" db="EMBL/GenBank/DDBJ databases">
        <title>The genome of the North American firefly Photinus pyralis.</title>
        <authorList>
            <consortium name="Photinus pyralis genome working group"/>
            <person name="Fallon T.R."/>
            <person name="Sander Lower S.E."/>
            <person name="Weng J.-K."/>
        </authorList>
    </citation>
    <scope>NUCLEOTIDE SEQUENCE</scope>
    <source>
        <strain evidence="10">TRF0915ILg1</strain>
        <tissue evidence="10">Whole body</tissue>
    </source>
</reference>
<evidence type="ECO:0000259" key="9">
    <source>
        <dbReference type="Pfam" id="PF00266"/>
    </source>
</evidence>
<dbReference type="GO" id="GO:0019265">
    <property type="term" value="P:glycine biosynthetic process, by transamination of glyoxylate"/>
    <property type="evidence" value="ECO:0007669"/>
    <property type="project" value="TreeGrafter"/>
</dbReference>
<evidence type="ECO:0000256" key="8">
    <source>
        <dbReference type="PIRSR" id="PIRSR000524-50"/>
    </source>
</evidence>
<dbReference type="InterPro" id="IPR015422">
    <property type="entry name" value="PyrdxlP-dep_Trfase_small"/>
</dbReference>
<comment type="caution">
    <text evidence="10">The sequence shown here is derived from an EMBL/GenBank/DDBJ whole genome shotgun (WGS) entry which is preliminary data.</text>
</comment>
<feature type="binding site" evidence="7">
    <location>
        <position position="360"/>
    </location>
    <ligand>
        <name>substrate</name>
    </ligand>
</feature>
<evidence type="ECO:0000256" key="5">
    <source>
        <dbReference type="ARBA" id="ARBA00022898"/>
    </source>
</evidence>
<comment type="catalytic activity">
    <reaction evidence="6">
        <text>glyoxylate + L-alanine = glycine + pyruvate</text>
        <dbReference type="Rhea" id="RHEA:24248"/>
        <dbReference type="ChEBI" id="CHEBI:15361"/>
        <dbReference type="ChEBI" id="CHEBI:36655"/>
        <dbReference type="ChEBI" id="CHEBI:57305"/>
        <dbReference type="ChEBI" id="CHEBI:57972"/>
        <dbReference type="EC" id="2.6.1.44"/>
    </reaction>
</comment>
<dbReference type="InterPro" id="IPR015421">
    <property type="entry name" value="PyrdxlP-dep_Trfase_major"/>
</dbReference>
<sequence>MAPWKLDVANTFTPGERNYSLPNKLLVTAGPTNCSPRVISALTQYSTTPVCKEMYQMMDDMREMLKYVFQTKNELTLALQNSGTGGLEAALANLVDPGEKIIIASGGIWGDRTVEKAKIRNIDVVKLECKPGEVYDFAELEKEIIKHKPVMLFMTHGESSGGTNQPLEGLGDICHKYNCLLAVDAIVSLGGVPYFQDRWGIDVGVSATQKAIGAPPGLAFITLSPRAVQRMKTIKTRPPFVYNLWELAKVWNCFGEPRKYHYTYNSHMICAAREALAEIVDEGLENRWERHKNTAEAFWKGIEKLKMRCFVPNPELRLWTVNMLVLPSDIKWPVLLDYLENKYNVVIGFGIGPTTNKALRVGMMGYNARPEVVNYILKVLEDGIRYCRSSEGQLNSTAPKEVV</sequence>
<keyword evidence="4" id="KW-0808">Transferase</keyword>
<dbReference type="InterPro" id="IPR015424">
    <property type="entry name" value="PyrdxlP-dep_Trfase"/>
</dbReference>
<evidence type="ECO:0000256" key="7">
    <source>
        <dbReference type="PIRSR" id="PIRSR000524-1"/>
    </source>
</evidence>
<keyword evidence="3" id="KW-0032">Aminotransferase</keyword>
<evidence type="ECO:0000256" key="1">
    <source>
        <dbReference type="ARBA" id="ARBA00001933"/>
    </source>
</evidence>
<dbReference type="Gene3D" id="3.90.1150.10">
    <property type="entry name" value="Aspartate Aminotransferase, domain 1"/>
    <property type="match status" value="1"/>
</dbReference>
<accession>A0A8K0FZ69</accession>
<protein>
    <recommendedName>
        <fullName evidence="6">Alanine--glyoxylate aminotransferase</fullName>
        <ecNumber evidence="6">2.6.1.44</ecNumber>
    </recommendedName>
</protein>
<dbReference type="Proteomes" id="UP000801492">
    <property type="component" value="Unassembled WGS sequence"/>
</dbReference>
<evidence type="ECO:0000256" key="3">
    <source>
        <dbReference type="ARBA" id="ARBA00022576"/>
    </source>
</evidence>
<dbReference type="SUPFAM" id="SSF53383">
    <property type="entry name" value="PLP-dependent transferases"/>
    <property type="match status" value="1"/>
</dbReference>
<dbReference type="Pfam" id="PF00266">
    <property type="entry name" value="Aminotran_5"/>
    <property type="match status" value="1"/>
</dbReference>
<dbReference type="PANTHER" id="PTHR21152">
    <property type="entry name" value="AMINOTRANSFERASE CLASS V"/>
    <property type="match status" value="1"/>
</dbReference>
<dbReference type="InterPro" id="IPR000192">
    <property type="entry name" value="Aminotrans_V_dom"/>
</dbReference>
<dbReference type="FunFam" id="3.40.640.10:FF:000027">
    <property type="entry name" value="Serine--pyruvate aminotransferase, mitochondrial"/>
    <property type="match status" value="1"/>
</dbReference>
<proteinExistence type="inferred from homology"/>
<comment type="similarity">
    <text evidence="2 6">Belongs to the class-V pyridoxal-phosphate-dependent aminotransferase family.</text>
</comment>